<gene>
    <name evidence="9" type="ORF">FRX31_023522</name>
</gene>
<evidence type="ECO:0000256" key="7">
    <source>
        <dbReference type="RuleBase" id="RU367071"/>
    </source>
</evidence>
<keyword evidence="6 7" id="KW-0539">Nucleus</keyword>
<comment type="caution">
    <text evidence="9">The sequence shown here is derived from an EMBL/GenBank/DDBJ whole genome shotgun (WGS) entry which is preliminary data.</text>
</comment>
<evidence type="ECO:0000256" key="2">
    <source>
        <dbReference type="ARBA" id="ARBA00007203"/>
    </source>
</evidence>
<evidence type="ECO:0000256" key="5">
    <source>
        <dbReference type="ARBA" id="ARBA00023187"/>
    </source>
</evidence>
<accession>A0A7J6VP53</accession>
<organism evidence="9 10">
    <name type="scientific">Thalictrum thalictroides</name>
    <name type="common">Rue-anemone</name>
    <name type="synonym">Anemone thalictroides</name>
    <dbReference type="NCBI Taxonomy" id="46969"/>
    <lineage>
        <taxon>Eukaryota</taxon>
        <taxon>Viridiplantae</taxon>
        <taxon>Streptophyta</taxon>
        <taxon>Embryophyta</taxon>
        <taxon>Tracheophyta</taxon>
        <taxon>Spermatophyta</taxon>
        <taxon>Magnoliopsida</taxon>
        <taxon>Ranunculales</taxon>
        <taxon>Ranunculaceae</taxon>
        <taxon>Thalictroideae</taxon>
        <taxon>Thalictrum</taxon>
    </lineage>
</organism>
<dbReference type="InterPro" id="IPR039974">
    <property type="entry name" value="Splicing_factor_SLU7"/>
</dbReference>
<feature type="domain" description="Pre-mRNA-splicing factor SLU7" evidence="8">
    <location>
        <begin position="92"/>
        <end position="309"/>
    </location>
</feature>
<keyword evidence="3 7" id="KW-0507">mRNA processing</keyword>
<evidence type="ECO:0000313" key="9">
    <source>
        <dbReference type="EMBL" id="KAF5186886.1"/>
    </source>
</evidence>
<dbReference type="PANTHER" id="PTHR12942">
    <property type="entry name" value="STEP II SPLICING FACTOR SLU7"/>
    <property type="match status" value="1"/>
</dbReference>
<dbReference type="Pfam" id="PF11708">
    <property type="entry name" value="Slu7"/>
    <property type="match status" value="1"/>
</dbReference>
<dbReference type="EMBL" id="JABWDY010028729">
    <property type="protein sequence ID" value="KAF5186886.1"/>
    <property type="molecule type" value="Genomic_DNA"/>
</dbReference>
<evidence type="ECO:0000256" key="4">
    <source>
        <dbReference type="ARBA" id="ARBA00022728"/>
    </source>
</evidence>
<evidence type="ECO:0000256" key="1">
    <source>
        <dbReference type="ARBA" id="ARBA00004123"/>
    </source>
</evidence>
<keyword evidence="4 7" id="KW-0747">Spliceosome</keyword>
<dbReference type="AlphaFoldDB" id="A0A7J6VP53"/>
<evidence type="ECO:0000313" key="10">
    <source>
        <dbReference type="Proteomes" id="UP000554482"/>
    </source>
</evidence>
<dbReference type="GO" id="GO:0030628">
    <property type="term" value="F:pre-mRNA 3'-splice site binding"/>
    <property type="evidence" value="ECO:0007669"/>
    <property type="project" value="UniProtKB-UniRule"/>
</dbReference>
<comment type="function">
    <text evidence="7">Involved in pre-mRNA splicing.</text>
</comment>
<reference evidence="9 10" key="1">
    <citation type="submission" date="2020-06" db="EMBL/GenBank/DDBJ databases">
        <title>Transcriptomic and genomic resources for Thalictrum thalictroides and T. hernandezii: Facilitating candidate gene discovery in an emerging model plant lineage.</title>
        <authorList>
            <person name="Arias T."/>
            <person name="Riano-Pachon D.M."/>
            <person name="Di Stilio V.S."/>
        </authorList>
    </citation>
    <scope>NUCLEOTIDE SEQUENCE [LARGE SCALE GENOMIC DNA]</scope>
    <source>
        <strain evidence="10">cv. WT478/WT964</strain>
        <tissue evidence="9">Leaves</tissue>
    </source>
</reference>
<comment type="similarity">
    <text evidence="2 7">Belongs to the SLU7 family.</text>
</comment>
<dbReference type="Proteomes" id="UP000554482">
    <property type="component" value="Unassembled WGS sequence"/>
</dbReference>
<name>A0A7J6VP53_THATH</name>
<keyword evidence="5 7" id="KW-0508">mRNA splicing</keyword>
<dbReference type="GO" id="GO:0000398">
    <property type="term" value="P:mRNA splicing, via spliceosome"/>
    <property type="evidence" value="ECO:0007669"/>
    <property type="project" value="UniProtKB-UniRule"/>
</dbReference>
<proteinExistence type="inferred from homology"/>
<dbReference type="InterPro" id="IPR021715">
    <property type="entry name" value="Slu7_dom"/>
</dbReference>
<dbReference type="GO" id="GO:0005681">
    <property type="term" value="C:spliceosomal complex"/>
    <property type="evidence" value="ECO:0007669"/>
    <property type="project" value="UniProtKB-UniRule"/>
</dbReference>
<comment type="subcellular location">
    <subcellularLocation>
        <location evidence="1 7">Nucleus</location>
    </subcellularLocation>
</comment>
<dbReference type="PANTHER" id="PTHR12942:SF2">
    <property type="entry name" value="PRE-MRNA-SPLICING FACTOR SLU7"/>
    <property type="match status" value="1"/>
</dbReference>
<evidence type="ECO:0000256" key="3">
    <source>
        <dbReference type="ARBA" id="ARBA00022664"/>
    </source>
</evidence>
<evidence type="ECO:0000259" key="8">
    <source>
        <dbReference type="Pfam" id="PF11708"/>
    </source>
</evidence>
<sequence length="314" mass="36267">MKDKDSKKIKDEKPYCMTFKKWKSVPPNCGISVWYDRGAKTYQSDRYRKGACENCGAKTHVAKSCTERTRLKGAKWTGMFIAPDEKIESIEMDYVSKRDRWNGCDLENHARELRYKHYTLEDARRRYSLKILVKKRSLLVPDGLEGEDELMEGDEEKLDERKQMDFAKVERRVCTTGGGSTGTVRNLRIREDTAKYLLNLDLNSAHYDPNATRSMREDPLPYSDPHEKFYQDDNQHRTSGLAMEFNHLNIHACQAYENGQDMHLQAAPSQAELMYKSYLSRKEESESMAKDALMQKYGNAAAVAATERASLRTK</sequence>
<keyword evidence="10" id="KW-1185">Reference proteome</keyword>
<comment type="subunit">
    <text evidence="7">Associated with the spliceosome.</text>
</comment>
<dbReference type="OrthoDB" id="249612at2759"/>
<evidence type="ECO:0000256" key="6">
    <source>
        <dbReference type="ARBA" id="ARBA00023242"/>
    </source>
</evidence>
<protein>
    <recommendedName>
        <fullName evidence="7">Pre-mRNA-splicing factor SLU7</fullName>
    </recommendedName>
</protein>